<protein>
    <submittedName>
        <fullName evidence="1">Uncharacterized protein</fullName>
    </submittedName>
</protein>
<proteinExistence type="predicted"/>
<organism evidence="1 2">
    <name type="scientific">Nepenthes gracilis</name>
    <name type="common">Slender pitcher plant</name>
    <dbReference type="NCBI Taxonomy" id="150966"/>
    <lineage>
        <taxon>Eukaryota</taxon>
        <taxon>Viridiplantae</taxon>
        <taxon>Streptophyta</taxon>
        <taxon>Embryophyta</taxon>
        <taxon>Tracheophyta</taxon>
        <taxon>Spermatophyta</taxon>
        <taxon>Magnoliopsida</taxon>
        <taxon>eudicotyledons</taxon>
        <taxon>Gunneridae</taxon>
        <taxon>Pentapetalae</taxon>
        <taxon>Caryophyllales</taxon>
        <taxon>Nepenthaceae</taxon>
        <taxon>Nepenthes</taxon>
    </lineage>
</organism>
<sequence>MAAKPQISASTPYCTQSSPTPSLFSDFISKTPDLQVDLFPSGAKGPLPLPLPLLSRAHLAHLLTEY</sequence>
<evidence type="ECO:0000313" key="1">
    <source>
        <dbReference type="EMBL" id="GMH03148.1"/>
    </source>
</evidence>
<dbReference type="EMBL" id="BSYO01000004">
    <property type="protein sequence ID" value="GMH03148.1"/>
    <property type="molecule type" value="Genomic_DNA"/>
</dbReference>
<reference evidence="1" key="1">
    <citation type="submission" date="2023-05" db="EMBL/GenBank/DDBJ databases">
        <title>Nepenthes gracilis genome sequencing.</title>
        <authorList>
            <person name="Fukushima K."/>
        </authorList>
    </citation>
    <scope>NUCLEOTIDE SEQUENCE</scope>
    <source>
        <strain evidence="1">SING2019-196</strain>
    </source>
</reference>
<dbReference type="Proteomes" id="UP001279734">
    <property type="component" value="Unassembled WGS sequence"/>
</dbReference>
<name>A0AAD3XFU2_NEPGR</name>
<dbReference type="AlphaFoldDB" id="A0AAD3XFU2"/>
<accession>A0AAD3XFU2</accession>
<evidence type="ECO:0000313" key="2">
    <source>
        <dbReference type="Proteomes" id="UP001279734"/>
    </source>
</evidence>
<comment type="caution">
    <text evidence="1">The sequence shown here is derived from an EMBL/GenBank/DDBJ whole genome shotgun (WGS) entry which is preliminary data.</text>
</comment>
<gene>
    <name evidence="1" type="ORF">Nepgr_004987</name>
</gene>
<keyword evidence="2" id="KW-1185">Reference proteome</keyword>